<evidence type="ECO:0000256" key="2">
    <source>
        <dbReference type="ARBA" id="ARBA00023136"/>
    </source>
</evidence>
<dbReference type="InterPro" id="IPR008969">
    <property type="entry name" value="CarboxyPept-like_regulatory"/>
</dbReference>
<dbReference type="EMBL" id="FUZF01000008">
    <property type="protein sequence ID" value="SKB73429.1"/>
    <property type="molecule type" value="Genomic_DNA"/>
</dbReference>
<dbReference type="Gene3D" id="2.170.130.10">
    <property type="entry name" value="TonB-dependent receptor, plug domain"/>
    <property type="match status" value="1"/>
</dbReference>
<organism evidence="6 7">
    <name type="scientific">Sphingobacterium nematocida</name>
    <dbReference type="NCBI Taxonomy" id="1513896"/>
    <lineage>
        <taxon>Bacteria</taxon>
        <taxon>Pseudomonadati</taxon>
        <taxon>Bacteroidota</taxon>
        <taxon>Sphingobacteriia</taxon>
        <taxon>Sphingobacteriales</taxon>
        <taxon>Sphingobacteriaceae</taxon>
        <taxon>Sphingobacterium</taxon>
    </lineage>
</organism>
<dbReference type="GO" id="GO:0009279">
    <property type="term" value="C:cell outer membrane"/>
    <property type="evidence" value="ECO:0007669"/>
    <property type="project" value="UniProtKB-SubCell"/>
</dbReference>
<dbReference type="OrthoDB" id="9768177at2"/>
<comment type="subcellular location">
    <subcellularLocation>
        <location evidence="1">Cell outer membrane</location>
    </subcellularLocation>
</comment>
<evidence type="ECO:0000259" key="5">
    <source>
        <dbReference type="Pfam" id="PF00593"/>
    </source>
</evidence>
<dbReference type="Pfam" id="PF13715">
    <property type="entry name" value="CarbopepD_reg_2"/>
    <property type="match status" value="1"/>
</dbReference>
<evidence type="ECO:0000256" key="3">
    <source>
        <dbReference type="ARBA" id="ARBA00023237"/>
    </source>
</evidence>
<evidence type="ECO:0000313" key="7">
    <source>
        <dbReference type="Proteomes" id="UP000190150"/>
    </source>
</evidence>
<accession>A0A1T5DP17</accession>
<proteinExistence type="predicted"/>
<sequence length="921" mass="100887">MKQKLLSLFFVLTCLIGVSMAQNRQVSGKVTSSTDGSPIAGASISVVGGSSATQSDGSGNYSLSVPQGSTLNFSYIGYASQRINVGSQSTINVVLISEDNSLEEVVVTAMGITRERRALATATQEIKSDILTQASNSNLATAIQGKVSGVEVSLSSGMPGASAKITIRGSRSFTADNTYTQASGKQPGKYYVPQRAAAGLDPWATPQAYNNAKEFFDIGTTYNNSLNLIQGLDKGHYALSLGATNAKGIVPSTGMDRYNAKLAAQINPSEKWTTGFTGNYINSNISKQTGANDGIMATVFPAPPSYDLKGIPNHVAGNPYSQNNYRGGSFDQPYWGTEHNRFTEGTQRFFGNSFAQYVTQFSENQKLTLRYQLGVDSYTSNFTDLWGYGKAGVTRGQVENYHYSVTELNSLATARYDWKINEDLTFDMMLGNEIVDRHRRTDYAFGSNFNFSGWNHINNATTYTAEQTLRQNRTFGLFGNINLGYKNMLYLNVTGRNDVVSNMPRDNRSFFYPSVSTSFIFTELEGLKSDVLSFGKLRASYAEVGQAGNYYDSYYSIPTYGGGFSSGTPIIYPIGGTVSFTPNSVLYDPALRPQNTKAYEIGTDLTFLNGLFDLTYTFSRQDVKDQIFEVPLGGSSGFSSLVTNGGRVHTNAHEVTLNVSPYRDGDFRWNFALNFTKIDNYVDELADGVESIFLGGFVEPQIRAGMGEKFPVIYGNSFLRNEAGQIVVDANGLPQQGEQQVIGRVSPDFLLGFNTRLEYKKVRLSAVLDWKNGGQMLHGTGGILDYYGASQKSADFRSGDPFLFDREAVKEVSPGVYEKNDILIDPSDAFAYFNRLNGISESSVFGTSFVKLREISLGYPVYTNTKFSVDLNAFARNLILWSELKGYDPEASQGNTNMSGAFERFSLPGTSSYGFGLNIKF</sequence>
<dbReference type="Proteomes" id="UP000190150">
    <property type="component" value="Unassembled WGS sequence"/>
</dbReference>
<dbReference type="Pfam" id="PF00593">
    <property type="entry name" value="TonB_dep_Rec_b-barrel"/>
    <property type="match status" value="1"/>
</dbReference>
<dbReference type="InterPro" id="IPR037066">
    <property type="entry name" value="Plug_dom_sf"/>
</dbReference>
<dbReference type="RefSeq" id="WP_079642998.1">
    <property type="nucleotide sequence ID" value="NZ_FUZF01000008.1"/>
</dbReference>
<dbReference type="Gene3D" id="2.60.40.1120">
    <property type="entry name" value="Carboxypeptidase-like, regulatory domain"/>
    <property type="match status" value="1"/>
</dbReference>
<feature type="signal peptide" evidence="4">
    <location>
        <begin position="1"/>
        <end position="21"/>
    </location>
</feature>
<dbReference type="InterPro" id="IPR036942">
    <property type="entry name" value="Beta-barrel_TonB_sf"/>
</dbReference>
<keyword evidence="6" id="KW-0675">Receptor</keyword>
<dbReference type="InterPro" id="IPR000531">
    <property type="entry name" value="Beta-barrel_TonB"/>
</dbReference>
<name>A0A1T5DP17_9SPHI</name>
<keyword evidence="2" id="KW-0472">Membrane</keyword>
<dbReference type="Gene3D" id="2.40.170.20">
    <property type="entry name" value="TonB-dependent receptor, beta-barrel domain"/>
    <property type="match status" value="1"/>
</dbReference>
<dbReference type="SUPFAM" id="SSF56935">
    <property type="entry name" value="Porins"/>
    <property type="match status" value="1"/>
</dbReference>
<dbReference type="AlphaFoldDB" id="A0A1T5DP17"/>
<evidence type="ECO:0000313" key="6">
    <source>
        <dbReference type="EMBL" id="SKB73429.1"/>
    </source>
</evidence>
<keyword evidence="3" id="KW-0998">Cell outer membrane</keyword>
<feature type="chain" id="PRO_5013318636" evidence="4">
    <location>
        <begin position="22"/>
        <end position="921"/>
    </location>
</feature>
<evidence type="ECO:0000256" key="1">
    <source>
        <dbReference type="ARBA" id="ARBA00004442"/>
    </source>
</evidence>
<reference evidence="7" key="1">
    <citation type="submission" date="2017-02" db="EMBL/GenBank/DDBJ databases">
        <authorList>
            <person name="Varghese N."/>
            <person name="Submissions S."/>
        </authorList>
    </citation>
    <scope>NUCLEOTIDE SEQUENCE [LARGE SCALE GENOMIC DNA]</scope>
    <source>
        <strain evidence="7">DSM 24091</strain>
    </source>
</reference>
<dbReference type="STRING" id="1513896.SAMN05660841_02058"/>
<keyword evidence="4" id="KW-0732">Signal</keyword>
<dbReference type="SUPFAM" id="SSF49464">
    <property type="entry name" value="Carboxypeptidase regulatory domain-like"/>
    <property type="match status" value="1"/>
</dbReference>
<evidence type="ECO:0000256" key="4">
    <source>
        <dbReference type="SAM" id="SignalP"/>
    </source>
</evidence>
<gene>
    <name evidence="6" type="ORF">SAMN05660841_02058</name>
</gene>
<feature type="domain" description="TonB-dependent receptor-like beta-barrel" evidence="5">
    <location>
        <begin position="313"/>
        <end position="682"/>
    </location>
</feature>
<protein>
    <submittedName>
        <fullName evidence="6">Outer membrane receptor proteins, mostly Fe transport</fullName>
    </submittedName>
</protein>
<keyword evidence="7" id="KW-1185">Reference proteome</keyword>